<dbReference type="Proteomes" id="UP000663838">
    <property type="component" value="Unassembled WGS sequence"/>
</dbReference>
<evidence type="ECO:0000313" key="12">
    <source>
        <dbReference type="Proteomes" id="UP000663873"/>
    </source>
</evidence>
<comment type="caution">
    <text evidence="8">The sequence shown here is derived from an EMBL/GenBank/DDBJ whole genome shotgun (WGS) entry which is preliminary data.</text>
</comment>
<dbReference type="EMBL" id="CAJNXB010004186">
    <property type="protein sequence ID" value="CAF3362824.1"/>
    <property type="molecule type" value="Genomic_DNA"/>
</dbReference>
<evidence type="ECO:0000313" key="6">
    <source>
        <dbReference type="EMBL" id="CAF4350193.1"/>
    </source>
</evidence>
<evidence type="ECO:0000313" key="7">
    <source>
        <dbReference type="EMBL" id="CAF4396015.1"/>
    </source>
</evidence>
<dbReference type="Proteomes" id="UP000663851">
    <property type="component" value="Unassembled WGS sequence"/>
</dbReference>
<evidence type="ECO:0000313" key="5">
    <source>
        <dbReference type="EMBL" id="CAF3717791.1"/>
    </source>
</evidence>
<dbReference type="EMBL" id="CAJOBO010001198">
    <property type="protein sequence ID" value="CAF4350193.1"/>
    <property type="molecule type" value="Genomic_DNA"/>
</dbReference>
<evidence type="ECO:0000313" key="11">
    <source>
        <dbReference type="Proteomes" id="UP000663862"/>
    </source>
</evidence>
<evidence type="ECO:0000313" key="8">
    <source>
        <dbReference type="EMBL" id="CAF4423102.1"/>
    </source>
</evidence>
<dbReference type="Proteomes" id="UP000663872">
    <property type="component" value="Unassembled WGS sequence"/>
</dbReference>
<dbReference type="OrthoDB" id="10116226at2759"/>
<dbReference type="Proteomes" id="UP000663865">
    <property type="component" value="Unassembled WGS sequence"/>
</dbReference>
<dbReference type="Proteomes" id="UP000663869">
    <property type="component" value="Unassembled WGS sequence"/>
</dbReference>
<evidence type="ECO:0000313" key="2">
    <source>
        <dbReference type="EMBL" id="CAF3362824.1"/>
    </source>
</evidence>
<dbReference type="Proteomes" id="UP000663873">
    <property type="component" value="Unassembled WGS sequence"/>
</dbReference>
<dbReference type="EMBL" id="CAJOBR010021978">
    <property type="protein sequence ID" value="CAF4943387.1"/>
    <property type="molecule type" value="Genomic_DNA"/>
</dbReference>
<dbReference type="EMBL" id="CAJNYD010001317">
    <property type="protein sequence ID" value="CAF3330204.1"/>
    <property type="molecule type" value="Genomic_DNA"/>
</dbReference>
<dbReference type="EMBL" id="CAJOBQ010000829">
    <property type="protein sequence ID" value="CAF4423102.1"/>
    <property type="molecule type" value="Genomic_DNA"/>
</dbReference>
<reference evidence="8" key="1">
    <citation type="submission" date="2021-02" db="EMBL/GenBank/DDBJ databases">
        <authorList>
            <person name="Nowell W R."/>
        </authorList>
    </citation>
    <scope>NUCLEOTIDE SEQUENCE</scope>
</reference>
<evidence type="ECO:0000313" key="9">
    <source>
        <dbReference type="EMBL" id="CAF4644782.1"/>
    </source>
</evidence>
<evidence type="ECO:0000313" key="4">
    <source>
        <dbReference type="EMBL" id="CAF3580815.1"/>
    </source>
</evidence>
<dbReference type="Proteomes" id="UP000663862">
    <property type="component" value="Unassembled WGS sequence"/>
</dbReference>
<evidence type="ECO:0000313" key="10">
    <source>
        <dbReference type="EMBL" id="CAF4943387.1"/>
    </source>
</evidence>
<dbReference type="Proteomes" id="UP000663833">
    <property type="component" value="Unassembled WGS sequence"/>
</dbReference>
<dbReference type="EMBL" id="CAJNYU010002679">
    <property type="protein sequence ID" value="CAF3580815.1"/>
    <property type="molecule type" value="Genomic_DNA"/>
</dbReference>
<sequence length="103" mass="11475">MLYAQKVQNTRQNQMSEIQRMRSDGGERSFLLCSNQYAEKLAQMSRPTTRPSTPTIGNVRSSTLLILTPMQSLVSLNNTNNNGMSILNIVSSEKFIVSANSCM</sequence>
<keyword evidence="12" id="KW-1185">Reference proteome</keyword>
<dbReference type="EMBL" id="CAJNYV010005033">
    <property type="protein sequence ID" value="CAF3717791.1"/>
    <property type="molecule type" value="Genomic_DNA"/>
</dbReference>
<evidence type="ECO:0000313" key="1">
    <source>
        <dbReference type="EMBL" id="CAF3330204.1"/>
    </source>
</evidence>
<gene>
    <name evidence="4" type="ORF">FME351_LOCUS20942</name>
    <name evidence="3" type="ORF">GRG538_LOCUS8118</name>
    <name evidence="6" type="ORF">HFQ381_LOCUS16698</name>
    <name evidence="5" type="ORF">KIK155_LOCUS27781</name>
    <name evidence="1" type="ORF">LUA448_LOCUS10972</name>
    <name evidence="10" type="ORF">QYT958_LOCUS32924</name>
    <name evidence="2" type="ORF">TIS948_LOCUS24333</name>
    <name evidence="9" type="ORF">TOA249_LOCUS13548</name>
    <name evidence="8" type="ORF">TSG867_LOCUS14705</name>
    <name evidence="7" type="ORF">UJA718_LOCUS18764</name>
</gene>
<dbReference type="EMBL" id="CAJNYT010000867">
    <property type="protein sequence ID" value="CAF3380126.1"/>
    <property type="molecule type" value="Genomic_DNA"/>
</dbReference>
<dbReference type="EMBL" id="CAJOBS010000806">
    <property type="protein sequence ID" value="CAF4644782.1"/>
    <property type="molecule type" value="Genomic_DNA"/>
</dbReference>
<dbReference type="EMBL" id="CAJOBP010003245">
    <property type="protein sequence ID" value="CAF4396015.1"/>
    <property type="molecule type" value="Genomic_DNA"/>
</dbReference>
<dbReference type="Proteomes" id="UP000663848">
    <property type="component" value="Unassembled WGS sequence"/>
</dbReference>
<accession>A0A820QQV4</accession>
<dbReference type="AlphaFoldDB" id="A0A820QQV4"/>
<organism evidence="8 11">
    <name type="scientific">Rotaria socialis</name>
    <dbReference type="NCBI Taxonomy" id="392032"/>
    <lineage>
        <taxon>Eukaryota</taxon>
        <taxon>Metazoa</taxon>
        <taxon>Spiralia</taxon>
        <taxon>Gnathifera</taxon>
        <taxon>Rotifera</taxon>
        <taxon>Eurotatoria</taxon>
        <taxon>Bdelloidea</taxon>
        <taxon>Philodinida</taxon>
        <taxon>Philodinidae</taxon>
        <taxon>Rotaria</taxon>
    </lineage>
</organism>
<dbReference type="Proteomes" id="UP000663825">
    <property type="component" value="Unassembled WGS sequence"/>
</dbReference>
<name>A0A820QQV4_9BILA</name>
<evidence type="ECO:0000313" key="3">
    <source>
        <dbReference type="EMBL" id="CAF3380126.1"/>
    </source>
</evidence>
<protein>
    <submittedName>
        <fullName evidence="8">Uncharacterized protein</fullName>
    </submittedName>
</protein>
<proteinExistence type="predicted"/>